<evidence type="ECO:0000256" key="2">
    <source>
        <dbReference type="ARBA" id="ARBA00022737"/>
    </source>
</evidence>
<name>A0A6J0BB81_NEOLC</name>
<dbReference type="OrthoDB" id="27267at2759"/>
<reference evidence="6" key="1">
    <citation type="submission" date="2025-08" db="UniProtKB">
        <authorList>
            <consortium name="RefSeq"/>
        </authorList>
    </citation>
    <scope>IDENTIFICATION</scope>
    <source>
        <tissue evidence="6">Thorax and Abdomen</tissue>
    </source>
</reference>
<dbReference type="CTD" id="38590"/>
<dbReference type="KEGG" id="nlo:107218219"/>
<dbReference type="Pfam" id="PF13855">
    <property type="entry name" value="LRR_8"/>
    <property type="match status" value="1"/>
</dbReference>
<proteinExistence type="predicted"/>
<gene>
    <name evidence="6" type="primary">LOC107218219</name>
</gene>
<evidence type="ECO:0000256" key="1">
    <source>
        <dbReference type="ARBA" id="ARBA00022614"/>
    </source>
</evidence>
<dbReference type="SUPFAM" id="SSF52058">
    <property type="entry name" value="L domain-like"/>
    <property type="match status" value="1"/>
</dbReference>
<feature type="chain" id="PRO_5026656855" evidence="4">
    <location>
        <begin position="23"/>
        <end position="543"/>
    </location>
</feature>
<dbReference type="InParanoid" id="A0A6J0BB81"/>
<evidence type="ECO:0000256" key="3">
    <source>
        <dbReference type="SAM" id="MobiDB-lite"/>
    </source>
</evidence>
<evidence type="ECO:0000256" key="4">
    <source>
        <dbReference type="SAM" id="SignalP"/>
    </source>
</evidence>
<organism evidence="6">
    <name type="scientific">Neodiprion lecontei</name>
    <name type="common">Redheaded pine sawfly</name>
    <dbReference type="NCBI Taxonomy" id="441921"/>
    <lineage>
        <taxon>Eukaryota</taxon>
        <taxon>Metazoa</taxon>
        <taxon>Ecdysozoa</taxon>
        <taxon>Arthropoda</taxon>
        <taxon>Hexapoda</taxon>
        <taxon>Insecta</taxon>
        <taxon>Pterygota</taxon>
        <taxon>Neoptera</taxon>
        <taxon>Endopterygota</taxon>
        <taxon>Hymenoptera</taxon>
        <taxon>Tenthredinoidea</taxon>
        <taxon>Diprionidae</taxon>
        <taxon>Diprioninae</taxon>
        <taxon>Neodiprion</taxon>
    </lineage>
</organism>
<evidence type="ECO:0000313" key="6">
    <source>
        <dbReference type="RefSeq" id="XP_015511511.1"/>
    </source>
</evidence>
<feature type="region of interest" description="Disordered" evidence="3">
    <location>
        <begin position="396"/>
        <end position="457"/>
    </location>
</feature>
<dbReference type="Proteomes" id="UP000829291">
    <property type="component" value="Chromosome 6"/>
</dbReference>
<evidence type="ECO:0000313" key="5">
    <source>
        <dbReference type="Proteomes" id="UP000829291"/>
    </source>
</evidence>
<dbReference type="PANTHER" id="PTHR24366">
    <property type="entry name" value="IG(IMMUNOGLOBULIN) AND LRR(LEUCINE RICH REPEAT) DOMAINS"/>
    <property type="match status" value="1"/>
</dbReference>
<dbReference type="InterPro" id="IPR003591">
    <property type="entry name" value="Leu-rich_rpt_typical-subtyp"/>
</dbReference>
<keyword evidence="4" id="KW-0732">Signal</keyword>
<protein>
    <submittedName>
        <fullName evidence="6">Connectin</fullName>
    </submittedName>
</protein>
<dbReference type="Gene3D" id="3.80.10.10">
    <property type="entry name" value="Ribonuclease Inhibitor"/>
    <property type="match status" value="2"/>
</dbReference>
<dbReference type="FunFam" id="3.80.10.10:FF:001164">
    <property type="entry name" value="GH01279p"/>
    <property type="match status" value="1"/>
</dbReference>
<dbReference type="GeneID" id="107218219"/>
<accession>A0A6J0BB81</accession>
<feature type="signal peptide" evidence="4">
    <location>
        <begin position="1"/>
        <end position="22"/>
    </location>
</feature>
<feature type="compositionally biased region" description="Acidic residues" evidence="3">
    <location>
        <begin position="437"/>
        <end position="449"/>
    </location>
</feature>
<keyword evidence="2" id="KW-0677">Repeat</keyword>
<dbReference type="AlphaFoldDB" id="A0A6J0BB81"/>
<keyword evidence="1" id="KW-0433">Leucine-rich repeat</keyword>
<dbReference type="PANTHER" id="PTHR24366:SF164">
    <property type="entry name" value="CONNECTIN-LIKE PROTEIN"/>
    <property type="match status" value="1"/>
</dbReference>
<dbReference type="SMART" id="SM00369">
    <property type="entry name" value="LRR_TYP"/>
    <property type="match status" value="8"/>
</dbReference>
<feature type="compositionally biased region" description="Polar residues" evidence="3">
    <location>
        <begin position="397"/>
        <end position="410"/>
    </location>
</feature>
<dbReference type="InterPro" id="IPR032675">
    <property type="entry name" value="LRR_dom_sf"/>
</dbReference>
<sequence>MRLPATHVALFLILVLVPSILTTTSRTRSKKKTKDVKQKPVNICDITEQGSLMFCYCGSTQLGLTTDVNCWVFGALEPDLPIWGYFDSQPEVRKLKFTLRPDGVFNHIPTKLLKQLKHLEVVAIQYAMLSVLAERAFSDIPGLVEINLSQNRIVNLSRHAFEKMNNLTHINLDDNRIAEINRDVFGNLPNLKMLFINKNNLTVVHDQAFRHLTSLEELELSGNQISVVTRETFYGLKNLVRLDLRVNRLAMIGDKTFAEMPKLTEMDLAQNQIEYISEKALYGMTNLLKLRLSENKLVTLEPDFLVGAPNICLLDLRDNELKTMTFDNIKPIVTNLYNSISYFYLEGNKLICDCRLAWIWGLRNETNNTQLKESLDELTCFLELNNSTVQVIDDAQTESQADTSENTQYQEDYPSDDVMLDGTTGDNGEYSYRNDNPDDSYTYDDEEGVADPSASTNHQPVLQVVEGKTGYVRHLFQLNPEDLPCPDRQDLMASEQPFSHPEQTLFGSSSGSMFSLSSAENAVSFSRWILVVVALANLAILFT</sequence>
<dbReference type="InterPro" id="IPR001611">
    <property type="entry name" value="Leu-rich_rpt"/>
</dbReference>
<dbReference type="RefSeq" id="XP_015511511.1">
    <property type="nucleotide sequence ID" value="XM_015656025.2"/>
</dbReference>
<keyword evidence="5" id="KW-1185">Reference proteome</keyword>